<gene>
    <name evidence="2" type="ORF">COT44_00840</name>
</gene>
<dbReference type="GO" id="GO:0016740">
    <property type="term" value="F:transferase activity"/>
    <property type="evidence" value="ECO:0007669"/>
    <property type="project" value="UniProtKB-KW"/>
</dbReference>
<sequence length="274" mass="32342">MKSLFSIIITTKNEEKNIQNCLESIKHQIYPRKKIEIIVVDNHSKDKTIEIAKKYTNKVYSFGTERSAQRNYGMLNKAKGKYVIFVDADMILTKDLISQADAKFQKNPKILGLYIPLRWKGNNWIIKAKGFEREFYDATCLDAVRIIQRETFKKIGGFDDRLYAGEDWDLDKRVRQIGLVDSIKSEMWHFEDEKISLINYIKKMKYYSKNMNIYQQKWGKSDLDVKRQLGFSYRFIGIFLEQGRWKALISHPLVAIQMYFLKILSGIMFLLKSI</sequence>
<dbReference type="Pfam" id="PF00535">
    <property type="entry name" value="Glycos_transf_2"/>
    <property type="match status" value="1"/>
</dbReference>
<keyword evidence="2" id="KW-0808">Transferase</keyword>
<accession>A0A2M6XDQ5</accession>
<dbReference type="PANTHER" id="PTHR43630">
    <property type="entry name" value="POLY-BETA-1,6-N-ACETYL-D-GLUCOSAMINE SYNTHASE"/>
    <property type="match status" value="1"/>
</dbReference>
<evidence type="ECO:0000259" key="1">
    <source>
        <dbReference type="Pfam" id="PF00535"/>
    </source>
</evidence>
<organism evidence="2 3">
    <name type="scientific">Candidatus Shapirobacteria bacterium CG08_land_8_20_14_0_20_39_18</name>
    <dbReference type="NCBI Taxonomy" id="1974883"/>
    <lineage>
        <taxon>Bacteria</taxon>
        <taxon>Candidatus Shapironibacteriota</taxon>
    </lineage>
</organism>
<dbReference type="InterPro" id="IPR001173">
    <property type="entry name" value="Glyco_trans_2-like"/>
</dbReference>
<comment type="caution">
    <text evidence="2">The sequence shown here is derived from an EMBL/GenBank/DDBJ whole genome shotgun (WGS) entry which is preliminary data.</text>
</comment>
<evidence type="ECO:0000313" key="2">
    <source>
        <dbReference type="EMBL" id="PIU03813.1"/>
    </source>
</evidence>
<reference evidence="3" key="1">
    <citation type="submission" date="2017-09" db="EMBL/GenBank/DDBJ databases">
        <title>Depth-based differentiation of microbial function through sediment-hosted aquifers and enrichment of novel symbionts in the deep terrestrial subsurface.</title>
        <authorList>
            <person name="Probst A.J."/>
            <person name="Ladd B."/>
            <person name="Jarett J.K."/>
            <person name="Geller-Mcgrath D.E."/>
            <person name="Sieber C.M.K."/>
            <person name="Emerson J.B."/>
            <person name="Anantharaman K."/>
            <person name="Thomas B.C."/>
            <person name="Malmstrom R."/>
            <person name="Stieglmeier M."/>
            <person name="Klingl A."/>
            <person name="Woyke T."/>
            <person name="Ryan C.M."/>
            <person name="Banfield J.F."/>
        </authorList>
    </citation>
    <scope>NUCLEOTIDE SEQUENCE [LARGE SCALE GENOMIC DNA]</scope>
</reference>
<dbReference type="AlphaFoldDB" id="A0A2M6XDQ5"/>
<feature type="domain" description="Glycosyltransferase 2-like" evidence="1">
    <location>
        <begin position="6"/>
        <end position="113"/>
    </location>
</feature>
<proteinExistence type="predicted"/>
<protein>
    <submittedName>
        <fullName evidence="2">Glycosyl transferase</fullName>
    </submittedName>
</protein>
<dbReference type="InterPro" id="IPR029044">
    <property type="entry name" value="Nucleotide-diphossugar_trans"/>
</dbReference>
<dbReference type="Proteomes" id="UP000228996">
    <property type="component" value="Unassembled WGS sequence"/>
</dbReference>
<dbReference type="Gene3D" id="3.90.550.10">
    <property type="entry name" value="Spore Coat Polysaccharide Biosynthesis Protein SpsA, Chain A"/>
    <property type="match status" value="1"/>
</dbReference>
<dbReference type="EMBL" id="PEYO01000005">
    <property type="protein sequence ID" value="PIU03813.1"/>
    <property type="molecule type" value="Genomic_DNA"/>
</dbReference>
<dbReference type="SUPFAM" id="SSF53448">
    <property type="entry name" value="Nucleotide-diphospho-sugar transferases"/>
    <property type="match status" value="1"/>
</dbReference>
<evidence type="ECO:0000313" key="3">
    <source>
        <dbReference type="Proteomes" id="UP000228996"/>
    </source>
</evidence>
<dbReference type="PANTHER" id="PTHR43630:SF2">
    <property type="entry name" value="GLYCOSYLTRANSFERASE"/>
    <property type="match status" value="1"/>
</dbReference>
<name>A0A2M6XDQ5_9BACT</name>